<gene>
    <name evidence="3" type="ORF">GQ43DRAFT_444698</name>
</gene>
<feature type="compositionally biased region" description="Basic and acidic residues" evidence="1">
    <location>
        <begin position="500"/>
        <end position="531"/>
    </location>
</feature>
<evidence type="ECO:0000256" key="1">
    <source>
        <dbReference type="SAM" id="MobiDB-lite"/>
    </source>
</evidence>
<dbReference type="Pfam" id="PF19189">
    <property type="entry name" value="Mtf2"/>
    <property type="match status" value="1"/>
</dbReference>
<dbReference type="PANTHER" id="PTHR39468:SF1">
    <property type="entry name" value="MTF2-LIKE C-TERMINAL DOMAIN-CONTAINING PROTEIN"/>
    <property type="match status" value="1"/>
</dbReference>
<dbReference type="GO" id="GO:0005739">
    <property type="term" value="C:mitochondrion"/>
    <property type="evidence" value="ECO:0007669"/>
    <property type="project" value="InterPro"/>
</dbReference>
<feature type="region of interest" description="Disordered" evidence="1">
    <location>
        <begin position="89"/>
        <end position="112"/>
    </location>
</feature>
<sequence>MSLSNSTFRALSHQSKVSPSPKTFLPFLYQTPTIQRWNNRQLSRQRRHASTRRFDNNDIPFEGIPSNLGAPGPRKTTLTATEREAFEKLRRDATRQSTTSDSLHNALDLEPDDDPNVTLDSLFDAVLAGRPPGSAGSAGKVQKKTDNLTTLAQSILEPELERAKKQSKKEAEEKAQKIRVIREAERMRVDNLLEHAQTDVELWKILENEVFALIGQLNLDNAITKTPNSEEFGSSVEDTATITTATETDASSSQSEVGETNKTPDPSILFPNFPHHILHAARLLRVVYPASALPLSVLPTLKSLGRAAYMLGASTPLYNMLLRTIWIQYGSYDAMNELLTDMDNGGIEFDLKTLKIVEDVLAESEAARKNAYGAFMRKVWATERFGEGAKTLEEWKDVILQRLGRWAETRTSTGSVSRNIDSEWTPGRETRREVQRPRGYKGLRKEECGVSKRGVEVREACGKNGFTTKDVIVHTLQRNGGSWESTPVILRKLDPEWRPKEEAKLEAQDVVRDGGAEKDDSGKGSVEKENAEDSLSSLERLEREASKSS</sequence>
<dbReference type="OrthoDB" id="2444174at2759"/>
<name>A0A9P4JCG2_9PLEO</name>
<dbReference type="EMBL" id="ML994304">
    <property type="protein sequence ID" value="KAF2196922.1"/>
    <property type="molecule type" value="Genomic_DNA"/>
</dbReference>
<dbReference type="InterPro" id="IPR043837">
    <property type="entry name" value="Mtf2-like_C"/>
</dbReference>
<feature type="domain" description="Mtf2-like C-terminal" evidence="2">
    <location>
        <begin position="188"/>
        <end position="387"/>
    </location>
</feature>
<feature type="region of interest" description="Disordered" evidence="1">
    <location>
        <begin position="41"/>
        <end position="77"/>
    </location>
</feature>
<evidence type="ECO:0000259" key="2">
    <source>
        <dbReference type="Pfam" id="PF19189"/>
    </source>
</evidence>
<feature type="compositionally biased region" description="Basic and acidic residues" evidence="1">
    <location>
        <begin position="539"/>
        <end position="549"/>
    </location>
</feature>
<dbReference type="Proteomes" id="UP000799536">
    <property type="component" value="Unassembled WGS sequence"/>
</dbReference>
<feature type="region of interest" description="Disordered" evidence="1">
    <location>
        <begin position="500"/>
        <end position="549"/>
    </location>
</feature>
<evidence type="ECO:0000313" key="3">
    <source>
        <dbReference type="EMBL" id="KAF2196922.1"/>
    </source>
</evidence>
<comment type="caution">
    <text evidence="3">The sequence shown here is derived from an EMBL/GenBank/DDBJ whole genome shotgun (WGS) entry which is preliminary data.</text>
</comment>
<reference evidence="3" key="1">
    <citation type="journal article" date="2020" name="Stud. Mycol.">
        <title>101 Dothideomycetes genomes: a test case for predicting lifestyles and emergence of pathogens.</title>
        <authorList>
            <person name="Haridas S."/>
            <person name="Albert R."/>
            <person name="Binder M."/>
            <person name="Bloem J."/>
            <person name="Labutti K."/>
            <person name="Salamov A."/>
            <person name="Andreopoulos B."/>
            <person name="Baker S."/>
            <person name="Barry K."/>
            <person name="Bills G."/>
            <person name="Bluhm B."/>
            <person name="Cannon C."/>
            <person name="Castanera R."/>
            <person name="Culley D."/>
            <person name="Daum C."/>
            <person name="Ezra D."/>
            <person name="Gonzalez J."/>
            <person name="Henrissat B."/>
            <person name="Kuo A."/>
            <person name="Liang C."/>
            <person name="Lipzen A."/>
            <person name="Lutzoni F."/>
            <person name="Magnuson J."/>
            <person name="Mondo S."/>
            <person name="Nolan M."/>
            <person name="Ohm R."/>
            <person name="Pangilinan J."/>
            <person name="Park H.-J."/>
            <person name="Ramirez L."/>
            <person name="Alfaro M."/>
            <person name="Sun H."/>
            <person name="Tritt A."/>
            <person name="Yoshinaga Y."/>
            <person name="Zwiers L.-H."/>
            <person name="Turgeon B."/>
            <person name="Goodwin S."/>
            <person name="Spatafora J."/>
            <person name="Crous P."/>
            <person name="Grigoriev I."/>
        </authorList>
    </citation>
    <scope>NUCLEOTIDE SEQUENCE</scope>
    <source>
        <strain evidence="3">ATCC 74209</strain>
    </source>
</reference>
<accession>A0A9P4JCG2</accession>
<organism evidence="3 4">
    <name type="scientific">Delitschia confertaspora ATCC 74209</name>
    <dbReference type="NCBI Taxonomy" id="1513339"/>
    <lineage>
        <taxon>Eukaryota</taxon>
        <taxon>Fungi</taxon>
        <taxon>Dikarya</taxon>
        <taxon>Ascomycota</taxon>
        <taxon>Pezizomycotina</taxon>
        <taxon>Dothideomycetes</taxon>
        <taxon>Pleosporomycetidae</taxon>
        <taxon>Pleosporales</taxon>
        <taxon>Delitschiaceae</taxon>
        <taxon>Delitschia</taxon>
    </lineage>
</organism>
<dbReference type="PANTHER" id="PTHR39468">
    <property type="entry name" value="CHROMOSOME 7, WHOLE GENOME SHOTGUN SEQUENCE"/>
    <property type="match status" value="1"/>
</dbReference>
<protein>
    <recommendedName>
        <fullName evidence="2">Mtf2-like C-terminal domain-containing protein</fullName>
    </recommendedName>
</protein>
<evidence type="ECO:0000313" key="4">
    <source>
        <dbReference type="Proteomes" id="UP000799536"/>
    </source>
</evidence>
<dbReference type="InterPro" id="IPR040009">
    <property type="entry name" value="Mtf2/C5D6.12-like"/>
</dbReference>
<proteinExistence type="predicted"/>
<dbReference type="AlphaFoldDB" id="A0A9P4JCG2"/>
<keyword evidence="4" id="KW-1185">Reference proteome</keyword>